<sequence>MVQVTSVITEAELRHRVAQLRRVRLGALPTPLEPLPRLSERLGVRVFIKRDDLTGLALGGNKVRHLEFSLAMALEQGCDVVINGAAVQSNYCRQTAAACAKLGLKCALVLRCDPKVERFKTAEPQGNLLLDYLFGADVRFVNADADMDTEKERLADEYRAKGHKPFVIKHPDLGGGFGYLVCLLELVEQCRQLGVEPTHLIHSSSTPTQVGFIVGAKALGLHWHILGVSPHHRPDAPERIAELCRLVAQRLNLPITVTPDEIGYTLQYVGEGYGIPTDEGMDALLLMARTEGILMDPVYTAKAFAALLAMVRRGELTKDHTVIFVHTGGVPALFAYQPALLQAMERMGQR</sequence>
<accession>A0A2H5XA49</accession>
<dbReference type="SUPFAM" id="SSF53686">
    <property type="entry name" value="Tryptophan synthase beta subunit-like PLP-dependent enzymes"/>
    <property type="match status" value="1"/>
</dbReference>
<dbReference type="AlphaFoldDB" id="A0A2H5XA49"/>
<feature type="domain" description="Tryptophan synthase beta chain-like PALP" evidence="6">
    <location>
        <begin position="24"/>
        <end position="328"/>
    </location>
</feature>
<dbReference type="EC" id="4.4.1.25" evidence="7"/>
<evidence type="ECO:0000256" key="1">
    <source>
        <dbReference type="ARBA" id="ARBA00001933"/>
    </source>
</evidence>
<dbReference type="Proteomes" id="UP000236173">
    <property type="component" value="Unassembled WGS sequence"/>
</dbReference>
<dbReference type="InterPro" id="IPR036052">
    <property type="entry name" value="TrpB-like_PALP_sf"/>
</dbReference>
<dbReference type="InterPro" id="IPR001926">
    <property type="entry name" value="TrpB-like_PALP"/>
</dbReference>
<dbReference type="PIRSF" id="PIRSF006278">
    <property type="entry name" value="ACCD_DCysDesulf"/>
    <property type="match status" value="1"/>
</dbReference>
<dbReference type="GO" id="GO:0019148">
    <property type="term" value="F:D-cysteine desulfhydrase activity"/>
    <property type="evidence" value="ECO:0007669"/>
    <property type="project" value="TreeGrafter"/>
</dbReference>
<feature type="active site" description="Nucleophile" evidence="4">
    <location>
        <position position="89"/>
    </location>
</feature>
<evidence type="ECO:0000313" key="8">
    <source>
        <dbReference type="Proteomes" id="UP000236173"/>
    </source>
</evidence>
<feature type="modified residue" description="N6-(pyridoxal phosphate)lysine" evidence="5">
    <location>
        <position position="62"/>
    </location>
</feature>
<keyword evidence="7" id="KW-0456">Lyase</keyword>
<dbReference type="Pfam" id="PF00291">
    <property type="entry name" value="PALP"/>
    <property type="match status" value="1"/>
</dbReference>
<reference evidence="8" key="1">
    <citation type="submission" date="2017-09" db="EMBL/GenBank/DDBJ databases">
        <title>Metaegenomics of thermophilic ammonia-oxidizing enrichment culture.</title>
        <authorList>
            <person name="Kato S."/>
            <person name="Suzuki K."/>
        </authorList>
    </citation>
    <scope>NUCLEOTIDE SEQUENCE [LARGE SCALE GENOMIC DNA]</scope>
</reference>
<evidence type="ECO:0000256" key="5">
    <source>
        <dbReference type="PIRSR" id="PIRSR006278-2"/>
    </source>
</evidence>
<protein>
    <submittedName>
        <fullName evidence="7">L-cysteate sulfo-lyase</fullName>
        <ecNumber evidence="7">4.4.1.25</ecNumber>
    </submittedName>
</protein>
<proteinExistence type="inferred from homology"/>
<evidence type="ECO:0000256" key="3">
    <source>
        <dbReference type="ARBA" id="ARBA00022898"/>
    </source>
</evidence>
<name>A0A2H5XA49_9BACT</name>
<keyword evidence="3 5" id="KW-0663">Pyridoxal phosphate</keyword>
<dbReference type="EMBL" id="BEHT01000005">
    <property type="protein sequence ID" value="GBC98070.1"/>
    <property type="molecule type" value="Genomic_DNA"/>
</dbReference>
<dbReference type="GO" id="GO:0034011">
    <property type="term" value="F:L-cysteate sulfo-lyase activity"/>
    <property type="evidence" value="ECO:0007669"/>
    <property type="project" value="UniProtKB-EC"/>
</dbReference>
<dbReference type="PANTHER" id="PTHR43780:SF2">
    <property type="entry name" value="1-AMINOCYCLOPROPANE-1-CARBOXYLATE DEAMINASE-RELATED"/>
    <property type="match status" value="1"/>
</dbReference>
<comment type="similarity">
    <text evidence="2">Belongs to the ACC deaminase/D-cysteine desulfhydrase family.</text>
</comment>
<evidence type="ECO:0000313" key="7">
    <source>
        <dbReference type="EMBL" id="GBC98070.1"/>
    </source>
</evidence>
<organism evidence="7 8">
    <name type="scientific">Candidatus Fervidibacter japonicus</name>
    <dbReference type="NCBI Taxonomy" id="2035412"/>
    <lineage>
        <taxon>Bacteria</taxon>
        <taxon>Candidatus Fervidibacterota</taxon>
        <taxon>Candidatus Fervidibacter</taxon>
    </lineage>
</organism>
<gene>
    <name evidence="7" type="primary">cuyA</name>
    <name evidence="7" type="ORF">HRbin17_00565</name>
</gene>
<dbReference type="Gene3D" id="3.40.50.1100">
    <property type="match status" value="2"/>
</dbReference>
<comment type="caution">
    <text evidence="7">The sequence shown here is derived from an EMBL/GenBank/DDBJ whole genome shotgun (WGS) entry which is preliminary data.</text>
</comment>
<comment type="cofactor">
    <cofactor evidence="1">
        <name>pyridoxal 5'-phosphate</name>
        <dbReference type="ChEBI" id="CHEBI:597326"/>
    </cofactor>
</comment>
<dbReference type="PANTHER" id="PTHR43780">
    <property type="entry name" value="1-AMINOCYCLOPROPANE-1-CARBOXYLATE DEAMINASE-RELATED"/>
    <property type="match status" value="1"/>
</dbReference>
<dbReference type="InterPro" id="IPR027278">
    <property type="entry name" value="ACCD_DCysDesulf"/>
</dbReference>
<evidence type="ECO:0000256" key="4">
    <source>
        <dbReference type="PIRSR" id="PIRSR006278-1"/>
    </source>
</evidence>
<evidence type="ECO:0000259" key="6">
    <source>
        <dbReference type="Pfam" id="PF00291"/>
    </source>
</evidence>
<evidence type="ECO:0000256" key="2">
    <source>
        <dbReference type="ARBA" id="ARBA00008639"/>
    </source>
</evidence>